<dbReference type="InterPro" id="IPR023213">
    <property type="entry name" value="CAT-like_dom_sf"/>
</dbReference>
<comment type="cofactor">
    <cofactor evidence="1 9">
        <name>(R)-lipoate</name>
        <dbReference type="ChEBI" id="CHEBI:83088"/>
    </cofactor>
</comment>
<dbReference type="Pfam" id="PF00364">
    <property type="entry name" value="Biotin_lipoyl"/>
    <property type="match status" value="3"/>
</dbReference>
<dbReference type="InterPro" id="IPR004167">
    <property type="entry name" value="PSBD"/>
</dbReference>
<feature type="compositionally biased region" description="Polar residues" evidence="10">
    <location>
        <begin position="345"/>
        <end position="355"/>
    </location>
</feature>
<keyword evidence="4 9" id="KW-0808">Transferase</keyword>
<dbReference type="InterPro" id="IPR003016">
    <property type="entry name" value="2-oxoA_DH_lipoyl-BS"/>
</dbReference>
<evidence type="ECO:0000256" key="1">
    <source>
        <dbReference type="ARBA" id="ARBA00001938"/>
    </source>
</evidence>
<accession>A0A2I1RKR1</accession>
<evidence type="ECO:0000259" key="12">
    <source>
        <dbReference type="PROSITE" id="PS51826"/>
    </source>
</evidence>
<evidence type="ECO:0000256" key="7">
    <source>
        <dbReference type="ARBA" id="ARBA00025211"/>
    </source>
</evidence>
<dbReference type="CDD" id="cd06849">
    <property type="entry name" value="lipoyl_domain"/>
    <property type="match status" value="3"/>
</dbReference>
<feature type="domain" description="Lipoyl-binding" evidence="11">
    <location>
        <begin position="1"/>
        <end position="73"/>
    </location>
</feature>
<feature type="region of interest" description="Disordered" evidence="10">
    <location>
        <begin position="336"/>
        <end position="378"/>
    </location>
</feature>
<gene>
    <name evidence="13" type="ORF">CYJ96_02085</name>
</gene>
<dbReference type="InterPro" id="IPR001078">
    <property type="entry name" value="2-oxoacid_DH_actylTfrase"/>
</dbReference>
<dbReference type="Proteomes" id="UP000234914">
    <property type="component" value="Unassembled WGS sequence"/>
</dbReference>
<dbReference type="Gene3D" id="2.40.50.100">
    <property type="match status" value="3"/>
</dbReference>
<dbReference type="Pfam" id="PF02817">
    <property type="entry name" value="E3_binding"/>
    <property type="match status" value="1"/>
</dbReference>
<dbReference type="PROSITE" id="PS00189">
    <property type="entry name" value="LIPOYL"/>
    <property type="match status" value="3"/>
</dbReference>
<keyword evidence="5 9" id="KW-0450">Lipoyl</keyword>
<feature type="compositionally biased region" description="Low complexity" evidence="10">
    <location>
        <begin position="87"/>
        <end position="98"/>
    </location>
</feature>
<dbReference type="PROSITE" id="PS50968">
    <property type="entry name" value="BIOTINYL_LIPOYL"/>
    <property type="match status" value="3"/>
</dbReference>
<dbReference type="InterPro" id="IPR011053">
    <property type="entry name" value="Single_hybrid_motif"/>
</dbReference>
<feature type="domain" description="Peripheral subunit-binding (PSBD)" evidence="12">
    <location>
        <begin position="393"/>
        <end position="430"/>
    </location>
</feature>
<dbReference type="GO" id="GO:0005737">
    <property type="term" value="C:cytoplasm"/>
    <property type="evidence" value="ECO:0007669"/>
    <property type="project" value="TreeGrafter"/>
</dbReference>
<evidence type="ECO:0000256" key="6">
    <source>
        <dbReference type="ARBA" id="ARBA00023315"/>
    </source>
</evidence>
<evidence type="ECO:0000256" key="5">
    <source>
        <dbReference type="ARBA" id="ARBA00022823"/>
    </source>
</evidence>
<dbReference type="AlphaFoldDB" id="A0A2I1RKR1"/>
<feature type="compositionally biased region" description="Polar residues" evidence="10">
    <location>
        <begin position="215"/>
        <end position="253"/>
    </location>
</feature>
<feature type="compositionally biased region" description="Polar residues" evidence="10">
    <location>
        <begin position="74"/>
        <end position="86"/>
    </location>
</feature>
<keyword evidence="13" id="KW-0670">Pyruvate</keyword>
<comment type="similarity">
    <text evidence="2 9">Belongs to the 2-oxoacid dehydrogenase family.</text>
</comment>
<evidence type="ECO:0000313" key="14">
    <source>
        <dbReference type="Proteomes" id="UP000234914"/>
    </source>
</evidence>
<dbReference type="PANTHER" id="PTHR43178">
    <property type="entry name" value="DIHYDROLIPOAMIDE ACETYLTRANSFERASE COMPONENT OF PYRUVATE DEHYDROGENASE COMPLEX"/>
    <property type="match status" value="1"/>
</dbReference>
<dbReference type="SUPFAM" id="SSF47005">
    <property type="entry name" value="Peripheral subunit-binding domain of 2-oxo acid dehydrogenase complex"/>
    <property type="match status" value="1"/>
</dbReference>
<evidence type="ECO:0000256" key="3">
    <source>
        <dbReference type="ARBA" id="ARBA00011484"/>
    </source>
</evidence>
<dbReference type="PANTHER" id="PTHR43178:SF2">
    <property type="entry name" value="DIHYDROLIPOYLLYSINE-RESIDUE ACETYLTRANSFERASE COMPONENT OF PYRUVATE DEHYDROGENASE COMPLEX"/>
    <property type="match status" value="1"/>
</dbReference>
<keyword evidence="6 9" id="KW-0012">Acyltransferase</keyword>
<evidence type="ECO:0000259" key="11">
    <source>
        <dbReference type="PROSITE" id="PS50968"/>
    </source>
</evidence>
<dbReference type="SUPFAM" id="SSF51230">
    <property type="entry name" value="Single hybrid motif"/>
    <property type="match status" value="3"/>
</dbReference>
<proteinExistence type="inferred from homology"/>
<feature type="domain" description="Lipoyl-binding" evidence="11">
    <location>
        <begin position="133"/>
        <end position="208"/>
    </location>
</feature>
<reference evidence="13 14" key="1">
    <citation type="submission" date="2017-12" db="EMBL/GenBank/DDBJ databases">
        <title>Phylogenetic diversity of female urinary microbiome.</title>
        <authorList>
            <person name="Thomas-White K."/>
            <person name="Wolfe A.J."/>
        </authorList>
    </citation>
    <scope>NUCLEOTIDE SEQUENCE [LARGE SCALE GENOMIC DNA]</scope>
    <source>
        <strain evidence="13 14">UMB0416</strain>
    </source>
</reference>
<evidence type="ECO:0000256" key="9">
    <source>
        <dbReference type="RuleBase" id="RU003423"/>
    </source>
</evidence>
<feature type="region of interest" description="Disordered" evidence="10">
    <location>
        <begin position="215"/>
        <end position="259"/>
    </location>
</feature>
<feature type="region of interest" description="Disordered" evidence="10">
    <location>
        <begin position="74"/>
        <end position="133"/>
    </location>
</feature>
<sequence length="700" mass="74179">MEIKVPDLGVDSAEVSEIMVKVGDVINVDDNIVLLESDKASVEVPATSAGTITAISVQIGDKVKEGDVILTIDTAGNSQSNPTSVEQPAQQTDQQAAQSHEAKEIKETKDANASSSQAPSMAAPNQSQPTSTTAEATYTLPDLGVDTAEISEWLVKEGDVVTAEQPLVLVESDKASVEVPAPVSGKIVKFLVNAGDTVTNGQDFIVIASQSATQQRLATDPSEQAGSQANSATNQNEPPAQTVSAPQSSTPAGKQTFGLPDLGVESAQISEWMVKVGDEVTAEQPLLLVESDKASVEVPSPVAGKVAQLLVNPGDTVTNGQDFIVIEAAGSVQSASNSASQPQATTNTVQQAVAKTQNTASTSTNSATTTASQSGSQSKLSEAQINAKNAAVYAGPAVRKLTRQLGVDISEVTGTGANGRIVKEDVFAYVKNTIKAVRTPAAANNISAPSAARSGLPNLPDMSKTEIWGEIERQDLTRLQKVSIPQLNYNTYLPQVTQFDLADITDVEKLRGDLKDEMKKEGVSLTILAFIMKVTAYALMQHPKFNSHLSDDNTQIIIRKSVNLGFAVATEDGLTVPVIQRVEQKGIKQLAIEIGELAKKARDKKLSAKELTGASFTISSQGNLGGTYFTPLVNWPQVAILGVSESSIQPRWNETKGEFEPRLMLPLSLSYDHRVINGADAAVFTRYIAKLLADPRRVLL</sequence>
<feature type="compositionally biased region" description="Basic and acidic residues" evidence="10">
    <location>
        <begin position="100"/>
        <end position="110"/>
    </location>
</feature>
<dbReference type="RefSeq" id="WP_101963745.1">
    <property type="nucleotide sequence ID" value="NZ_PKJS01000002.1"/>
</dbReference>
<dbReference type="GO" id="GO:0031405">
    <property type="term" value="F:lipoic acid binding"/>
    <property type="evidence" value="ECO:0007669"/>
    <property type="project" value="TreeGrafter"/>
</dbReference>
<comment type="subunit">
    <text evidence="3">Forms a 24-polypeptide structural core with octahedral symmetry.</text>
</comment>
<name>A0A2I1RKR1_FAUOS</name>
<dbReference type="SUPFAM" id="SSF52777">
    <property type="entry name" value="CoA-dependent acyltransferases"/>
    <property type="match status" value="1"/>
</dbReference>
<comment type="catalytic activity">
    <reaction evidence="8">
        <text>N(6)-[(R)-dihydrolipoyl]-L-lysyl-[protein] + acetyl-CoA = N(6)-[(R)-S(8)-acetyldihydrolipoyl]-L-lysyl-[protein] + CoA</text>
        <dbReference type="Rhea" id="RHEA:17017"/>
        <dbReference type="Rhea" id="RHEA-COMP:10475"/>
        <dbReference type="Rhea" id="RHEA-COMP:10478"/>
        <dbReference type="ChEBI" id="CHEBI:57287"/>
        <dbReference type="ChEBI" id="CHEBI:57288"/>
        <dbReference type="ChEBI" id="CHEBI:83100"/>
        <dbReference type="ChEBI" id="CHEBI:83111"/>
        <dbReference type="EC" id="2.3.1.12"/>
    </reaction>
</comment>
<dbReference type="Gene3D" id="4.10.320.10">
    <property type="entry name" value="E3-binding domain"/>
    <property type="match status" value="1"/>
</dbReference>
<evidence type="ECO:0000313" key="13">
    <source>
        <dbReference type="EMBL" id="PKZ69707.1"/>
    </source>
</evidence>
<dbReference type="Gene3D" id="3.30.559.10">
    <property type="entry name" value="Chloramphenicol acetyltransferase-like domain"/>
    <property type="match status" value="1"/>
</dbReference>
<comment type="caution">
    <text evidence="13">The sequence shown here is derived from an EMBL/GenBank/DDBJ whole genome shotgun (WGS) entry which is preliminary data.</text>
</comment>
<dbReference type="Pfam" id="PF00198">
    <property type="entry name" value="2-oxoacid_dh"/>
    <property type="match status" value="1"/>
</dbReference>
<feature type="domain" description="Lipoyl-binding" evidence="11">
    <location>
        <begin position="254"/>
        <end position="327"/>
    </location>
</feature>
<feature type="compositionally biased region" description="Low complexity" evidence="10">
    <location>
        <begin position="356"/>
        <end position="378"/>
    </location>
</feature>
<evidence type="ECO:0000256" key="4">
    <source>
        <dbReference type="ARBA" id="ARBA00022679"/>
    </source>
</evidence>
<dbReference type="GO" id="GO:0004742">
    <property type="term" value="F:dihydrolipoyllysine-residue acetyltransferase activity"/>
    <property type="evidence" value="ECO:0007669"/>
    <property type="project" value="UniProtKB-EC"/>
</dbReference>
<feature type="compositionally biased region" description="Low complexity" evidence="10">
    <location>
        <begin position="111"/>
        <end position="129"/>
    </location>
</feature>
<comment type="function">
    <text evidence="7">The pyruvate dehydrogenase complex catalyzes the overall conversion of pyruvate to acetyl-CoA and CO(2). It contains multiple copies of three enzymatic components: pyruvate dehydrogenase (E1), dihydrolipoamide acetyltransferase (E2) and lipoamide dehydrogenase (E3).</text>
</comment>
<dbReference type="InterPro" id="IPR050743">
    <property type="entry name" value="2-oxoacid_DH_E2_comp"/>
</dbReference>
<evidence type="ECO:0000256" key="10">
    <source>
        <dbReference type="SAM" id="MobiDB-lite"/>
    </source>
</evidence>
<dbReference type="PROSITE" id="PS51826">
    <property type="entry name" value="PSBD"/>
    <property type="match status" value="1"/>
</dbReference>
<evidence type="ECO:0000256" key="2">
    <source>
        <dbReference type="ARBA" id="ARBA00007317"/>
    </source>
</evidence>
<dbReference type="EMBL" id="PKJS01000002">
    <property type="protein sequence ID" value="PKZ69707.1"/>
    <property type="molecule type" value="Genomic_DNA"/>
</dbReference>
<dbReference type="InterPro" id="IPR036625">
    <property type="entry name" value="E3-bd_dom_sf"/>
</dbReference>
<protein>
    <recommendedName>
        <fullName evidence="9">Dihydrolipoamide acetyltransferase component of pyruvate dehydrogenase complex</fullName>
        <ecNumber evidence="9">2.3.1.-</ecNumber>
    </recommendedName>
</protein>
<organism evidence="13 14">
    <name type="scientific">Faucicola osloensis</name>
    <name type="common">Moraxella osloensis</name>
    <dbReference type="NCBI Taxonomy" id="34062"/>
    <lineage>
        <taxon>Bacteria</taxon>
        <taxon>Pseudomonadati</taxon>
        <taxon>Pseudomonadota</taxon>
        <taxon>Gammaproteobacteria</taxon>
        <taxon>Moraxellales</taxon>
        <taxon>Moraxellaceae</taxon>
        <taxon>Faucicola</taxon>
    </lineage>
</organism>
<evidence type="ECO:0000256" key="8">
    <source>
        <dbReference type="ARBA" id="ARBA00048370"/>
    </source>
</evidence>
<dbReference type="FunFam" id="3.30.559.10:FF:000004">
    <property type="entry name" value="Acetyltransferase component of pyruvate dehydrogenase complex"/>
    <property type="match status" value="1"/>
</dbReference>
<dbReference type="InterPro" id="IPR000089">
    <property type="entry name" value="Biotin_lipoyl"/>
</dbReference>
<dbReference type="EC" id="2.3.1.-" evidence="9"/>